<feature type="domain" description="Multidrug resistance protein MdtA-like barrel-sandwich hybrid" evidence="1">
    <location>
        <begin position="68"/>
        <end position="215"/>
    </location>
</feature>
<proteinExistence type="predicted"/>
<name>A0ABN1ME84_9FLAO</name>
<dbReference type="PANTHER" id="PTHR30469:SF15">
    <property type="entry name" value="HLYD FAMILY OF SECRETION PROTEINS"/>
    <property type="match status" value="1"/>
</dbReference>
<accession>A0ABN1ME84</accession>
<protein>
    <submittedName>
        <fullName evidence="2">Multidrug efflux RND transporter periplasmic adaptor subunit VmeY</fullName>
    </submittedName>
</protein>
<reference evidence="2 3" key="1">
    <citation type="journal article" date="2019" name="Int. J. Syst. Evol. Microbiol.">
        <title>The Global Catalogue of Microorganisms (GCM) 10K type strain sequencing project: providing services to taxonomists for standard genome sequencing and annotation.</title>
        <authorList>
            <consortium name="The Broad Institute Genomics Platform"/>
            <consortium name="The Broad Institute Genome Sequencing Center for Infectious Disease"/>
            <person name="Wu L."/>
            <person name="Ma J."/>
        </authorList>
    </citation>
    <scope>NUCLEOTIDE SEQUENCE [LARGE SCALE GENOMIC DNA]</scope>
    <source>
        <strain evidence="2 3">JCM 16082</strain>
    </source>
</reference>
<keyword evidence="3" id="KW-1185">Reference proteome</keyword>
<sequence>MRKIILSIIGLVLVVAAVFAARAIISSKKKPASKAQKSVKTIFVDTVQNKTVPIVIPASGNLTAKERIELYAEVQGIFRKGSRLFKAGQTYSKGQILIRIDPSEFASTVQSARSEFYNTLTSIMPDLRLDYPEVYPKWQSYLNSLDIEQSFPTLPSFETDQEKYFITGRNIVSAYYNIQNQERRLGKYIIRAPFSGVLTDATVTEGTLVRPGQKLGEFINTTTYELQVSVSKSVSDLLKEGEKVSLKNLNGTKEYSGKLTRINKRVDPSSQTVLTVIEVSDPMLKEGLYLEANIDARKEENAIKIDRNLMQEGNQIFVLRDSILGLIDVKPVFYSDQSVVLKNVPDGEIILSKAVPGAYAGMLVKVFEDKKSEKTDSKEPKTLTEADK</sequence>
<dbReference type="Gene3D" id="1.10.287.470">
    <property type="entry name" value="Helix hairpin bin"/>
    <property type="match status" value="1"/>
</dbReference>
<dbReference type="Pfam" id="PF25917">
    <property type="entry name" value="BSH_RND"/>
    <property type="match status" value="1"/>
</dbReference>
<evidence type="ECO:0000259" key="1">
    <source>
        <dbReference type="Pfam" id="PF25917"/>
    </source>
</evidence>
<dbReference type="Gene3D" id="2.40.30.170">
    <property type="match status" value="1"/>
</dbReference>
<dbReference type="Proteomes" id="UP001500507">
    <property type="component" value="Unassembled WGS sequence"/>
</dbReference>
<dbReference type="PANTHER" id="PTHR30469">
    <property type="entry name" value="MULTIDRUG RESISTANCE PROTEIN MDTA"/>
    <property type="match status" value="1"/>
</dbReference>
<dbReference type="SUPFAM" id="SSF111369">
    <property type="entry name" value="HlyD-like secretion proteins"/>
    <property type="match status" value="1"/>
</dbReference>
<evidence type="ECO:0000313" key="2">
    <source>
        <dbReference type="EMBL" id="GAA0871423.1"/>
    </source>
</evidence>
<comment type="caution">
    <text evidence="2">The sequence shown here is derived from an EMBL/GenBank/DDBJ whole genome shotgun (WGS) entry which is preliminary data.</text>
</comment>
<dbReference type="InterPro" id="IPR058625">
    <property type="entry name" value="MdtA-like_BSH"/>
</dbReference>
<gene>
    <name evidence="2" type="primary">vmeY</name>
    <name evidence="2" type="ORF">GCM10009117_05690</name>
</gene>
<dbReference type="Gene3D" id="2.40.50.100">
    <property type="match status" value="1"/>
</dbReference>
<dbReference type="RefSeq" id="WP_343763581.1">
    <property type="nucleotide sequence ID" value="NZ_BAAAFG010000002.1"/>
</dbReference>
<organism evidence="2 3">
    <name type="scientific">Gangjinia marincola</name>
    <dbReference type="NCBI Taxonomy" id="578463"/>
    <lineage>
        <taxon>Bacteria</taxon>
        <taxon>Pseudomonadati</taxon>
        <taxon>Bacteroidota</taxon>
        <taxon>Flavobacteriia</taxon>
        <taxon>Flavobacteriales</taxon>
        <taxon>Flavobacteriaceae</taxon>
        <taxon>Gangjinia</taxon>
    </lineage>
</organism>
<evidence type="ECO:0000313" key="3">
    <source>
        <dbReference type="Proteomes" id="UP001500507"/>
    </source>
</evidence>
<dbReference type="EMBL" id="BAAAFG010000002">
    <property type="protein sequence ID" value="GAA0871423.1"/>
    <property type="molecule type" value="Genomic_DNA"/>
</dbReference>